<proteinExistence type="predicted"/>
<dbReference type="WBParaSite" id="PDA_v2.g30609.t1">
    <property type="protein sequence ID" value="PDA_v2.g30609.t1"/>
    <property type="gene ID" value="PDA_v2.g30609"/>
</dbReference>
<protein>
    <submittedName>
        <fullName evidence="2">Uncharacterized protein</fullName>
    </submittedName>
</protein>
<dbReference type="AlphaFoldDB" id="A0A914QFL6"/>
<evidence type="ECO:0000313" key="1">
    <source>
        <dbReference type="Proteomes" id="UP000887578"/>
    </source>
</evidence>
<sequence length="346" mass="40336">MPSLIPEILSDIGNELIENKDSNAINRFALSGKMPFQTMIKLFSSVETLEIHEMHYIIGWGAKCFRIDFEFTEPPLKFLLNCSGNLITRFYIKNYFSNAQQKMYQPIFDKIIAQKQLITFTISDDIYKCNTALFDEFLIHFSSTLKNLSIPSKCLTPKFRDSFNLESLTIVDFVDDRLLLFCCKTSSLTLTFDQSPLKKYKKFFLQNHRNGPSLFSINELILDYTNDCFCLLNFGCFENCMKFFPSIKLMKFNVSFKSLDNIQSIILYCTKFINGSIKVPTKVIIEFKRQKGAICLGYHRCKEICTDFETYESNSKFYCFRRIVLTAGNESTIFEVQLPKWNLRLI</sequence>
<reference evidence="2" key="1">
    <citation type="submission" date="2022-11" db="UniProtKB">
        <authorList>
            <consortium name="WormBaseParasite"/>
        </authorList>
    </citation>
    <scope>IDENTIFICATION</scope>
</reference>
<dbReference type="Proteomes" id="UP000887578">
    <property type="component" value="Unplaced"/>
</dbReference>
<evidence type="ECO:0000313" key="2">
    <source>
        <dbReference type="WBParaSite" id="PDA_v2.g30609.t1"/>
    </source>
</evidence>
<name>A0A914QFL6_9BILA</name>
<accession>A0A914QFL6</accession>
<keyword evidence="1" id="KW-1185">Reference proteome</keyword>
<organism evidence="1 2">
    <name type="scientific">Panagrolaimus davidi</name>
    <dbReference type="NCBI Taxonomy" id="227884"/>
    <lineage>
        <taxon>Eukaryota</taxon>
        <taxon>Metazoa</taxon>
        <taxon>Ecdysozoa</taxon>
        <taxon>Nematoda</taxon>
        <taxon>Chromadorea</taxon>
        <taxon>Rhabditida</taxon>
        <taxon>Tylenchina</taxon>
        <taxon>Panagrolaimomorpha</taxon>
        <taxon>Panagrolaimoidea</taxon>
        <taxon>Panagrolaimidae</taxon>
        <taxon>Panagrolaimus</taxon>
    </lineage>
</organism>